<gene>
    <name evidence="2" type="ORF">C5O00_04915</name>
</gene>
<dbReference type="InterPro" id="IPR011335">
    <property type="entry name" value="Restrct_endonuc-II-like"/>
</dbReference>
<dbReference type="SUPFAM" id="SSF52540">
    <property type="entry name" value="P-loop containing nucleoside triphosphate hydrolases"/>
    <property type="match status" value="1"/>
</dbReference>
<dbReference type="InterPro" id="IPR038726">
    <property type="entry name" value="PDDEXK_AddAB-type"/>
</dbReference>
<protein>
    <submittedName>
        <fullName evidence="2">PD-(D/E)XK nuclease family protein</fullName>
    </submittedName>
</protein>
<dbReference type="Gene3D" id="3.90.320.10">
    <property type="match status" value="1"/>
</dbReference>
<dbReference type="KEGG" id="aue:C5O00_04915"/>
<dbReference type="InterPro" id="IPR011604">
    <property type="entry name" value="PDDEXK-like_dom_sf"/>
</dbReference>
<reference evidence="2 3" key="1">
    <citation type="submission" date="2018-02" db="EMBL/GenBank/DDBJ databases">
        <title>Genomic analysis of the strain RR4-38 isolated from a seawater recirculating aquaculture system.</title>
        <authorList>
            <person name="Kim Y.-S."/>
            <person name="Jang Y.H."/>
            <person name="Kim K.-H."/>
        </authorList>
    </citation>
    <scope>NUCLEOTIDE SEQUENCE [LARGE SCALE GENOMIC DNA]</scope>
    <source>
        <strain evidence="2 3">RR4-38</strain>
    </source>
</reference>
<evidence type="ECO:0000313" key="2">
    <source>
        <dbReference type="EMBL" id="AVI50544.1"/>
    </source>
</evidence>
<sequence>MQTFLEETIEELLKKHEDIAQLTIVLPSKRAGGFFKNYLRNQIAKTTFLPRIISIEEFVEILSDLRIIDNTQLLLKSYGAYKQTTSIKEKEDFESYASWIQTLLNDFNEIDRYLVDTDKFFHYLGSIKSLEHWSMNDQPTEFISNYLSFWNSLPEFYDRLRSSLLQEGVGYQGMVYRKAAEELEHYLSSHGDEPHVFIGFNALNTAEQTIIKELLETGNSEIYWDAESYFFEDRDHSASRFMKEYFKSWKYYSGTKPTLSANYRRPKIFHFIEVQKNIAQVKYAGQLLARMSQEELNETAVVLADENLLVPLIYSLPPQLKSVNITMGVSIRNFPASTFFLSLLQMHRKKSSQWYYKDVMRLLNNPIGSKLVHDARTIVSEISRQNYTYISLAQLVNLSDGNSEENLNLLFGEWGNDPSLAIKLSKKLLLQLKDLTRENPMERVTVFELYKVFDNIGVYAKDFAHLNSIRTVYSLLEEALSATTTDFKGDAYQGLQIMGVLETRVLDFKNIILLSVNEGFLPSGKSNASFLTYDLKKEYDLPLFTDKDAIYTYHFYRLLHRAENIWLLYNGSSEGLNVGEKSRFLLQLEIEKLENHKIIQETASPLISIYNTPAREISKTKTVLNRLKEIASNGFSPSALTAYIRNPMDFYLSRVLKINEAEEVEETVDFQTLGTIVHNCLQTFYEPLEGTILTKADLAVMKNRVHEEVTCEFEKTFMKGEFTKGKNLLIFEVAKRYVENLIQLDQTDLEHGHQIRILQIETNLKMSIPIEELSFPVAIQGTVDRVDERDGIVRIIDYKTGNVLQGDLEIIDWEELRADYKYSKAFQVLTYALMIHSQGTIKQSEAGIISFKNLNSGFLKFATKTSSRSARDHAVTEDILKIFKTELVKLIREICDPAIPFIEKEV</sequence>
<dbReference type="SUPFAM" id="SSF52980">
    <property type="entry name" value="Restriction endonuclease-like"/>
    <property type="match status" value="1"/>
</dbReference>
<dbReference type="OrthoDB" id="9762792at2"/>
<accession>A0A2S0HVG6</accession>
<dbReference type="Proteomes" id="UP000238442">
    <property type="component" value="Chromosome"/>
</dbReference>
<dbReference type="AlphaFoldDB" id="A0A2S0HVG6"/>
<proteinExistence type="predicted"/>
<keyword evidence="3" id="KW-1185">Reference proteome</keyword>
<dbReference type="Pfam" id="PF12705">
    <property type="entry name" value="PDDEXK_1"/>
    <property type="match status" value="1"/>
</dbReference>
<evidence type="ECO:0000259" key="1">
    <source>
        <dbReference type="Pfam" id="PF12705"/>
    </source>
</evidence>
<evidence type="ECO:0000313" key="3">
    <source>
        <dbReference type="Proteomes" id="UP000238442"/>
    </source>
</evidence>
<dbReference type="InterPro" id="IPR027417">
    <property type="entry name" value="P-loop_NTPase"/>
</dbReference>
<dbReference type="RefSeq" id="WP_105215467.1">
    <property type="nucleotide sequence ID" value="NZ_CP027062.1"/>
</dbReference>
<organism evidence="2 3">
    <name type="scientific">Pukyongia salina</name>
    <dbReference type="NCBI Taxonomy" id="2094025"/>
    <lineage>
        <taxon>Bacteria</taxon>
        <taxon>Pseudomonadati</taxon>
        <taxon>Bacteroidota</taxon>
        <taxon>Flavobacteriia</taxon>
        <taxon>Flavobacteriales</taxon>
        <taxon>Flavobacteriaceae</taxon>
        <taxon>Pukyongia</taxon>
    </lineage>
</organism>
<dbReference type="EMBL" id="CP027062">
    <property type="protein sequence ID" value="AVI50544.1"/>
    <property type="molecule type" value="Genomic_DNA"/>
</dbReference>
<feature type="domain" description="PD-(D/E)XK endonuclease-like" evidence="1">
    <location>
        <begin position="635"/>
        <end position="903"/>
    </location>
</feature>
<name>A0A2S0HVG6_9FLAO</name>